<feature type="repeat" description="ANK" evidence="3">
    <location>
        <begin position="536"/>
        <end position="568"/>
    </location>
</feature>
<dbReference type="GO" id="GO:0008299">
    <property type="term" value="P:isoprenoid biosynthetic process"/>
    <property type="evidence" value="ECO:0007669"/>
    <property type="project" value="InterPro"/>
</dbReference>
<dbReference type="PANTHER" id="PTHR24198:SF165">
    <property type="entry name" value="ANKYRIN REPEAT-CONTAINING PROTEIN-RELATED"/>
    <property type="match status" value="1"/>
</dbReference>
<dbReference type="Pfam" id="PF26128">
    <property type="entry name" value="Gad2"/>
    <property type="match status" value="1"/>
</dbReference>
<evidence type="ECO:0000256" key="4">
    <source>
        <dbReference type="SAM" id="Coils"/>
    </source>
</evidence>
<gene>
    <name evidence="6" type="ORF">ACLA_077490</name>
</gene>
<feature type="compositionally biased region" description="Acidic residues" evidence="5">
    <location>
        <begin position="1160"/>
        <end position="1175"/>
    </location>
</feature>
<dbReference type="KEGG" id="act:ACLA_077490"/>
<dbReference type="PROSITE" id="PS01295">
    <property type="entry name" value="ISPD"/>
    <property type="match status" value="1"/>
</dbReference>
<keyword evidence="2 3" id="KW-0040">ANK repeat</keyword>
<dbReference type="PROSITE" id="PS50297">
    <property type="entry name" value="ANK_REP_REGION"/>
    <property type="match status" value="3"/>
</dbReference>
<dbReference type="Gene3D" id="1.25.40.20">
    <property type="entry name" value="Ankyrin repeat-containing domain"/>
    <property type="match status" value="4"/>
</dbReference>
<dbReference type="PRINTS" id="PR01415">
    <property type="entry name" value="ANKYRIN"/>
</dbReference>
<dbReference type="eggNOG" id="KOG4177">
    <property type="taxonomic scope" value="Eukaryota"/>
</dbReference>
<dbReference type="InterPro" id="IPR036770">
    <property type="entry name" value="Ankyrin_rpt-contain_sf"/>
</dbReference>
<dbReference type="InterPro" id="IPR018294">
    <property type="entry name" value="ISPD_synthase_CS"/>
</dbReference>
<dbReference type="SUPFAM" id="SSF48403">
    <property type="entry name" value="Ankyrin repeat"/>
    <property type="match status" value="3"/>
</dbReference>
<evidence type="ECO:0000256" key="2">
    <source>
        <dbReference type="ARBA" id="ARBA00023043"/>
    </source>
</evidence>
<dbReference type="PANTHER" id="PTHR24198">
    <property type="entry name" value="ANKYRIN REPEAT AND PROTEIN KINASE DOMAIN-CONTAINING PROTEIN"/>
    <property type="match status" value="1"/>
</dbReference>
<dbReference type="RefSeq" id="XP_001270428.1">
    <property type="nucleotide sequence ID" value="XM_001270427.1"/>
</dbReference>
<evidence type="ECO:0000256" key="1">
    <source>
        <dbReference type="ARBA" id="ARBA00022737"/>
    </source>
</evidence>
<feature type="region of interest" description="Disordered" evidence="5">
    <location>
        <begin position="1156"/>
        <end position="1175"/>
    </location>
</feature>
<protein>
    <submittedName>
        <fullName evidence="6">Ankyrin repeat protein</fullName>
    </submittedName>
</protein>
<dbReference type="GO" id="GO:0003824">
    <property type="term" value="F:catalytic activity"/>
    <property type="evidence" value="ECO:0007669"/>
    <property type="project" value="InterPro"/>
</dbReference>
<dbReference type="InterPro" id="IPR002110">
    <property type="entry name" value="Ankyrin_rpt"/>
</dbReference>
<name>A1CLM3_ASPCL</name>
<keyword evidence="4" id="KW-0175">Coiled coil</keyword>
<dbReference type="GeneID" id="4702631"/>
<feature type="coiled-coil region" evidence="4">
    <location>
        <begin position="1000"/>
        <end position="1027"/>
    </location>
</feature>
<organism evidence="6 7">
    <name type="scientific">Aspergillus clavatus (strain ATCC 1007 / CBS 513.65 / DSM 816 / NCTC 3887 / NRRL 1 / QM 1276 / 107)</name>
    <dbReference type="NCBI Taxonomy" id="344612"/>
    <lineage>
        <taxon>Eukaryota</taxon>
        <taxon>Fungi</taxon>
        <taxon>Dikarya</taxon>
        <taxon>Ascomycota</taxon>
        <taxon>Pezizomycotina</taxon>
        <taxon>Eurotiomycetes</taxon>
        <taxon>Eurotiomycetidae</taxon>
        <taxon>Eurotiales</taxon>
        <taxon>Aspergillaceae</taxon>
        <taxon>Aspergillus</taxon>
        <taxon>Aspergillus subgen. Fumigati</taxon>
    </lineage>
</organism>
<dbReference type="OrthoDB" id="539213at2759"/>
<feature type="region of interest" description="Disordered" evidence="5">
    <location>
        <begin position="591"/>
        <end position="643"/>
    </location>
</feature>
<keyword evidence="7" id="KW-1185">Reference proteome</keyword>
<evidence type="ECO:0000256" key="5">
    <source>
        <dbReference type="SAM" id="MobiDB-lite"/>
    </source>
</evidence>
<sequence>MAESYTLPAVPVKHSNFINHVKSHPQAPIQDLVHPYNQYDAVLRKIYAQQPSHPAVAENLLNNVPLFDRNGEADLQIRARDLTAESEELKAKFMMPLKNEDRRPNGSPAVVSTLKEFQTNFNLFSESSLSDLDWSNVVAAGSAVTTSLVPVPEEYRDSKRGLREFYHEKFAPASDVDLFLYGLTEEQAIEKIKQIETRIKDSILSETSTIRTKNAITIVSQYPTRHVQIVLRIYKSIAEILTGFDVDCSCAAYDGQQVYMAPRAVGAFVTQINQVDLTRRSPSYENRLSKYARRGFEVFWPMLDRSQIDPTIFERSFTRTVGLARLLVLEKLPKPSDRDAYIDKRRRERGRPVPTRNWPARQLRGNIKNDWDDEVPDWDDEQDVSDYHTFTIPYGEKFHARKIERLLYTKDLLLNAEWNKPKDREVNLHRHPAFFGHFDDVVEDCCGFCPVPVTPEEKELAEEESKIYVSGRISFLRDNAGRQEIGSFNPITETDWTEMAYVGNTAGLCQAIVDHDLEGVQEWLAQGHDVNRRDFTGRTALHLAVMTSTPEIVQCLVDQGARLVARLADGRTALHLAAARGSVDMIKTLLTKSEQNEEEEEAKKEKARKEASSNDSKDTSDNKDDGELISHHPESEADDRSFATGSFVKVKSDTKDAASESVPDDTNEQEPDIYDINVIAWDNHASPLHLAIVNGHAAAVEELVSSFGADVLLPIKLLHGYNNTPRAAILTLVLALQLPMEQAKAMTSKLLQLGASPAQADIEKKTSVTYIAGSPKYTELLDLYLEHDHPAVERTINYISTGGWRWNPSAETSLITAIKAGNVIGALKLLEANASPTIDFDEFIKVAQDNLEGIRNNTSDQVKKNFNTHVAQPIIMAVMKDQPSIAQALLARGADPNTMSPDAYRVRDDDYARSNLKGESLLDCVRQKLKDLREYKPETSNLEPPKPLEQDDEHYLSSFEQDTYQMWMARGALDAARERYKADQKAYEERLQKDQAPCGVEEKKIAVKALLEEFEILEAELIAREAKTFGEMYPDIKMNTSDRHRSSSFSIKPPQFKVTVDFKRPDLNEATREGYIQLFEAAWRGDLKTVKTLTMGMWGPENKSPPLEIATKDHRDFCPFHLAIIKGHLDVARAIIAIAEVQYKPEEKEDNVRYRMRTESDEDNDSCCESSDIDEGDREEIGIEKHVLDDRFTIDNIGEVKTQVESKISPLSILQDNCYLSFFLPSPVPEDAKFHTLIQYAIWKDDVELLDFILDLGRELSMKGSNSSDQSIFEAKEWDFTMAMQLGRLRCLKELIKRTGAGLPLDKLAEQSGAEVKEKPKFYQGLSIHGKKRADWAAAGRGITPTQPREVHPPLLVAARQGNVDAVEWFLGTAPGRYYAEFAEAFKHDKRLKRLAMGNKGIERSITSWLECRRDLVLHCAVLSKPTDESEQLVRYLVKTVPHCMEVKSIEGYTPLALAFSLQRYAFAKILIEAGADQTARDKKGNNILHLTLNNATHPSDEKVKALPKILGLIDNSLVPSLLQERSSQDPGALTPLAQWMVQGLTYPTYGAHIVQESGNQMKALKIILDFAQPTGQKHLEVLDGAGNTVIHDAVRCGVPQTLELLVKRRPDLLHRENASGTTPAELAEAAWVAEVTSNPPNHERSNHNLFSSWSRDRYSESLVRRKPDSFVMENDQAPTLKRKIYDFCCKSSEGVSAKRRLVTLFEANEVARRLASKHAEDTGRSRYRSRRRWMDPNEGDFADEVQAWHKSAYQG</sequence>
<dbReference type="PROSITE" id="PS50088">
    <property type="entry name" value="ANK_REPEAT"/>
    <property type="match status" value="3"/>
</dbReference>
<feature type="compositionally biased region" description="Basic and acidic residues" evidence="5">
    <location>
        <begin position="601"/>
        <end position="641"/>
    </location>
</feature>
<dbReference type="VEuPathDB" id="FungiDB:ACLA_077490"/>
<reference evidence="6 7" key="1">
    <citation type="journal article" date="2008" name="PLoS Genet.">
        <title>Genomic islands in the pathogenic filamentous fungus Aspergillus fumigatus.</title>
        <authorList>
            <person name="Fedorova N.D."/>
            <person name="Khaldi N."/>
            <person name="Joardar V.S."/>
            <person name="Maiti R."/>
            <person name="Amedeo P."/>
            <person name="Anderson M.J."/>
            <person name="Crabtree J."/>
            <person name="Silva J.C."/>
            <person name="Badger J.H."/>
            <person name="Albarraq A."/>
            <person name="Angiuoli S."/>
            <person name="Bussey H."/>
            <person name="Bowyer P."/>
            <person name="Cotty P.J."/>
            <person name="Dyer P.S."/>
            <person name="Egan A."/>
            <person name="Galens K."/>
            <person name="Fraser-Liggett C.M."/>
            <person name="Haas B.J."/>
            <person name="Inman J.M."/>
            <person name="Kent R."/>
            <person name="Lemieux S."/>
            <person name="Malavazi I."/>
            <person name="Orvis J."/>
            <person name="Roemer T."/>
            <person name="Ronning C.M."/>
            <person name="Sundaram J.P."/>
            <person name="Sutton G."/>
            <person name="Turner G."/>
            <person name="Venter J.C."/>
            <person name="White O.R."/>
            <person name="Whitty B.R."/>
            <person name="Youngman P."/>
            <person name="Wolfe K.H."/>
            <person name="Goldman G.H."/>
            <person name="Wortman J.R."/>
            <person name="Jiang B."/>
            <person name="Denning D.W."/>
            <person name="Nierman W.C."/>
        </authorList>
    </citation>
    <scope>NUCLEOTIDE SEQUENCE [LARGE SCALE GENOMIC DNA]</scope>
    <source>
        <strain evidence="7">ATCC 1007 / CBS 513.65 / DSM 816 / NCTC 3887 / NRRL 1</strain>
    </source>
</reference>
<proteinExistence type="predicted"/>
<dbReference type="Proteomes" id="UP000006701">
    <property type="component" value="Unassembled WGS sequence"/>
</dbReference>
<feature type="repeat" description="ANK" evidence="3">
    <location>
        <begin position="1451"/>
        <end position="1483"/>
    </location>
</feature>
<evidence type="ECO:0000313" key="6">
    <source>
        <dbReference type="EMBL" id="EAW09002.1"/>
    </source>
</evidence>
<dbReference type="SMART" id="SM00248">
    <property type="entry name" value="ANK"/>
    <property type="match status" value="12"/>
</dbReference>
<dbReference type="Pfam" id="PF00023">
    <property type="entry name" value="Ank"/>
    <property type="match status" value="1"/>
</dbReference>
<dbReference type="Pfam" id="PF12796">
    <property type="entry name" value="Ank_2"/>
    <property type="match status" value="1"/>
</dbReference>
<feature type="repeat" description="ANK" evidence="3">
    <location>
        <begin position="569"/>
        <end position="601"/>
    </location>
</feature>
<dbReference type="HOGENOM" id="CLU_003548_0_0_1"/>
<keyword evidence="1" id="KW-0677">Repeat</keyword>
<dbReference type="EMBL" id="DS027057">
    <property type="protein sequence ID" value="EAW09002.1"/>
    <property type="molecule type" value="Genomic_DNA"/>
</dbReference>
<dbReference type="OMA" id="ETDWTEM"/>
<evidence type="ECO:0000313" key="7">
    <source>
        <dbReference type="Proteomes" id="UP000006701"/>
    </source>
</evidence>
<accession>A1CLM3</accession>
<evidence type="ECO:0000256" key="3">
    <source>
        <dbReference type="PROSITE-ProRule" id="PRU00023"/>
    </source>
</evidence>